<comment type="similarity">
    <text evidence="2">Belongs to the bacterial solute-binding protein 1 family.</text>
</comment>
<dbReference type="SUPFAM" id="SSF53850">
    <property type="entry name" value="Periplasmic binding protein-like II"/>
    <property type="match status" value="1"/>
</dbReference>
<evidence type="ECO:0000256" key="1">
    <source>
        <dbReference type="ARBA" id="ARBA00004418"/>
    </source>
</evidence>
<comment type="subcellular location">
    <subcellularLocation>
        <location evidence="1">Periplasm</location>
    </subcellularLocation>
</comment>
<organism evidence="5 6">
    <name type="scientific">Martelella mediterranea DSM 17316</name>
    <dbReference type="NCBI Taxonomy" id="1122214"/>
    <lineage>
        <taxon>Bacteria</taxon>
        <taxon>Pseudomonadati</taxon>
        <taxon>Pseudomonadota</taxon>
        <taxon>Alphaproteobacteria</taxon>
        <taxon>Hyphomicrobiales</taxon>
        <taxon>Aurantimonadaceae</taxon>
        <taxon>Martelella</taxon>
    </lineage>
</organism>
<dbReference type="KEGG" id="mmed:Mame_02104"/>
<feature type="signal peptide" evidence="4">
    <location>
        <begin position="1"/>
        <end position="24"/>
    </location>
</feature>
<accession>A0A1U9Z1G6</accession>
<reference evidence="5 6" key="1">
    <citation type="submission" date="2017-03" db="EMBL/GenBank/DDBJ databases">
        <title>Foreign affairs: Plasmid Transfer between Roseobacters and Rhizobia.</title>
        <authorList>
            <person name="Bartling P."/>
            <person name="Bunk B."/>
            <person name="Overmann J."/>
            <person name="Brinkmann H."/>
            <person name="Petersen J."/>
        </authorList>
    </citation>
    <scope>NUCLEOTIDE SEQUENCE [LARGE SCALE GENOMIC DNA]</scope>
    <source>
        <strain evidence="5 6">MACL11</strain>
    </source>
</reference>
<keyword evidence="4" id="KW-0732">Signal</keyword>
<dbReference type="AlphaFoldDB" id="A0A1U9Z1G6"/>
<feature type="chain" id="PRO_5010737513" evidence="4">
    <location>
        <begin position="25"/>
        <end position="417"/>
    </location>
</feature>
<dbReference type="InterPro" id="IPR050490">
    <property type="entry name" value="Bact_solute-bd_prot1"/>
</dbReference>
<gene>
    <name evidence="5" type="ORF">Mame_02104</name>
</gene>
<dbReference type="eggNOG" id="COG1653">
    <property type="taxonomic scope" value="Bacteria"/>
</dbReference>
<dbReference type="PANTHER" id="PTHR43649">
    <property type="entry name" value="ARABINOSE-BINDING PROTEIN-RELATED"/>
    <property type="match status" value="1"/>
</dbReference>
<evidence type="ECO:0000256" key="4">
    <source>
        <dbReference type="SAM" id="SignalP"/>
    </source>
</evidence>
<keyword evidence="6" id="KW-1185">Reference proteome</keyword>
<sequence precursor="true">MSTQMIKRLIIATALTGTLASAAAAEELRFTVWTGSEAHLAMLNGIAESFTETHPDVTVQFDTIPFGDYVQKLTLQLAGGNPPDLGWLLESSAPAFVNAGVLENVSDTLTAADDYNYADFSEPAMGLWTKGDAVYGIPFSTSPFLIYFNKTLYDEAGLETPAERAADGTWTWEQLKSDAAALRNADAGVWGYETVDGQGYGARVMHSLMPIVRAYGGEAWTDGACTLDSPEAAEAVQLFHDMVYADQSTVPPGEQGDFFSGNAALTMTQISRVTKLADVGFDWGIAPLPSGPAGEASTVGQAAVVAFAQGKNKEVAAEFLAHMTSAENVAKMAEFFPPARISVLESDAFLSSNPAVTPEQMEIVAAGIEGGSVLPSHERYPQIEAASRPDFDALWAADADVPAVLARLCDDIDPLLK</sequence>
<evidence type="ECO:0000256" key="3">
    <source>
        <dbReference type="ARBA" id="ARBA00022764"/>
    </source>
</evidence>
<dbReference type="Pfam" id="PF01547">
    <property type="entry name" value="SBP_bac_1"/>
    <property type="match status" value="1"/>
</dbReference>
<evidence type="ECO:0000313" key="5">
    <source>
        <dbReference type="EMBL" id="AQZ51442.1"/>
    </source>
</evidence>
<dbReference type="EMBL" id="CP020330">
    <property type="protein sequence ID" value="AQZ51442.1"/>
    <property type="molecule type" value="Genomic_DNA"/>
</dbReference>
<name>A0A1U9Z1G6_9HYPH</name>
<evidence type="ECO:0000313" key="6">
    <source>
        <dbReference type="Proteomes" id="UP000191135"/>
    </source>
</evidence>
<dbReference type="Gene3D" id="3.40.190.10">
    <property type="entry name" value="Periplasmic binding protein-like II"/>
    <property type="match status" value="1"/>
</dbReference>
<dbReference type="InterPro" id="IPR006059">
    <property type="entry name" value="SBP"/>
</dbReference>
<dbReference type="STRING" id="1122214.Mame_02104"/>
<evidence type="ECO:0000256" key="2">
    <source>
        <dbReference type="ARBA" id="ARBA00008520"/>
    </source>
</evidence>
<keyword evidence="3" id="KW-0574">Periplasm</keyword>
<dbReference type="GO" id="GO:0042597">
    <property type="term" value="C:periplasmic space"/>
    <property type="evidence" value="ECO:0007669"/>
    <property type="project" value="UniProtKB-SubCell"/>
</dbReference>
<dbReference type="PANTHER" id="PTHR43649:SF12">
    <property type="entry name" value="DIACETYLCHITOBIOSE BINDING PROTEIN DASA"/>
    <property type="match status" value="1"/>
</dbReference>
<dbReference type="Proteomes" id="UP000191135">
    <property type="component" value="Chromosome"/>
</dbReference>
<proteinExistence type="inferred from homology"/>
<protein>
    <submittedName>
        <fullName evidence="5">Glycerol-3-phosphate transporter periplasmic binding protein</fullName>
    </submittedName>
</protein>
<dbReference type="CDD" id="cd13585">
    <property type="entry name" value="PBP2_TMBP_like"/>
    <property type="match status" value="1"/>
</dbReference>